<reference evidence="2" key="1">
    <citation type="submission" date="2006-06" db="EMBL/GenBank/DDBJ databases">
        <title>Complete sequence of Trichodesmium erythraeum IMS101.</title>
        <authorList>
            <consortium name="US DOE Joint Genome Institute"/>
            <person name="Copeland A."/>
            <person name="Lucas S."/>
            <person name="Lapidus A."/>
            <person name="Barry K."/>
            <person name="Detter J.C."/>
            <person name="Glavina del Rio T."/>
            <person name="Hammon N."/>
            <person name="Israni S."/>
            <person name="Dalin E."/>
            <person name="Tice H."/>
            <person name="Pitluck S."/>
            <person name="Kiss H."/>
            <person name="Munk A.C."/>
            <person name="Brettin T."/>
            <person name="Bruce D."/>
            <person name="Han C."/>
            <person name="Tapia R."/>
            <person name="Gilna P."/>
            <person name="Schmutz J."/>
            <person name="Larimer F."/>
            <person name="Land M."/>
            <person name="Hauser L."/>
            <person name="Kyrpides N."/>
            <person name="Kim E."/>
            <person name="Richardson P."/>
        </authorList>
    </citation>
    <scope>NUCLEOTIDE SEQUENCE [LARGE SCALE GENOMIC DNA]</scope>
    <source>
        <strain evidence="2">IMS101</strain>
    </source>
</reference>
<evidence type="ECO:0000259" key="1">
    <source>
        <dbReference type="PROSITE" id="PS50006"/>
    </source>
</evidence>
<dbReference type="EMBL" id="CP000393">
    <property type="protein sequence ID" value="ABG50474.1"/>
    <property type="molecule type" value="Genomic_DNA"/>
</dbReference>
<name>Q116V0_TRIEI</name>
<dbReference type="Gene3D" id="2.60.200.20">
    <property type="match status" value="1"/>
</dbReference>
<feature type="domain" description="FHA" evidence="1">
    <location>
        <begin position="133"/>
        <end position="185"/>
    </location>
</feature>
<gene>
    <name evidence="2" type="ordered locus">Tery_1110</name>
</gene>
<dbReference type="AlphaFoldDB" id="Q116V0"/>
<dbReference type="KEGG" id="ter:Tery_1110"/>
<dbReference type="PROSITE" id="PS50006">
    <property type="entry name" value="FHA_DOMAIN"/>
    <property type="match status" value="1"/>
</dbReference>
<dbReference type="InterPro" id="IPR000253">
    <property type="entry name" value="FHA_dom"/>
</dbReference>
<dbReference type="eggNOG" id="COG1716">
    <property type="taxonomic scope" value="Bacteria"/>
</dbReference>
<dbReference type="HOGENOM" id="CLU_076840_0_0_3"/>
<organism evidence="2">
    <name type="scientific">Trichodesmium erythraeum (strain IMS101)</name>
    <dbReference type="NCBI Taxonomy" id="203124"/>
    <lineage>
        <taxon>Bacteria</taxon>
        <taxon>Bacillati</taxon>
        <taxon>Cyanobacteriota</taxon>
        <taxon>Cyanophyceae</taxon>
        <taxon>Oscillatoriophycideae</taxon>
        <taxon>Oscillatoriales</taxon>
        <taxon>Microcoleaceae</taxon>
        <taxon>Trichodesmium</taxon>
    </lineage>
</organism>
<dbReference type="InterPro" id="IPR008984">
    <property type="entry name" value="SMAD_FHA_dom_sf"/>
</dbReference>
<accession>Q116V0</accession>
<proteinExistence type="predicted"/>
<dbReference type="Pfam" id="PF00498">
    <property type="entry name" value="FHA"/>
    <property type="match status" value="1"/>
</dbReference>
<evidence type="ECO:0000313" key="2">
    <source>
        <dbReference type="EMBL" id="ABG50474.1"/>
    </source>
</evidence>
<protein>
    <submittedName>
        <fullName evidence="2">FHA domain containing protein</fullName>
    </submittedName>
</protein>
<dbReference type="SUPFAM" id="SSF49879">
    <property type="entry name" value="SMAD/FHA domain"/>
    <property type="match status" value="1"/>
</dbReference>
<dbReference type="CDD" id="cd00060">
    <property type="entry name" value="FHA"/>
    <property type="match status" value="1"/>
</dbReference>
<dbReference type="OrthoDB" id="424711at2"/>
<dbReference type="RefSeq" id="WP_011610860.1">
    <property type="nucleotide sequence ID" value="NC_008312.1"/>
</dbReference>
<dbReference type="STRING" id="203124.Tery_1110"/>
<sequence length="221" mass="24911">MSITCDLCFYNRNSEKNKFCEVCGSEIRLSTTLLKTQEKSIQEGEIQTAIQTDKNTVNQDKDINQNINNYFLKTPTYINKTTSQNPIIEADKKVNMTPKNAINSTLINSSIVKLIPKQIGAPIPEFIIDSNNAIIGKFNPEIGPVEIDLDGFYGDNTVSLTHAEIYFKNNQWQIKDMGSTNGIYIKHIGKTRFGYRINKPEILNSGDEIAIGKIRLLFIIS</sequence>